<dbReference type="RefSeq" id="WP_013383170.1">
    <property type="nucleotide sequence ID" value="NC_017384.1"/>
</dbReference>
<feature type="domain" description="Hedgehog/Intein (Hint)" evidence="1">
    <location>
        <begin position="217"/>
        <end position="363"/>
    </location>
</feature>
<protein>
    <submittedName>
        <fullName evidence="2">Type I secretion target repeat protein</fullName>
    </submittedName>
</protein>
<dbReference type="EMBL" id="CP002018">
    <property type="protein sequence ID" value="AEM42368.1"/>
    <property type="molecule type" value="Genomic_DNA"/>
</dbReference>
<dbReference type="SUPFAM" id="SSF51294">
    <property type="entry name" value="Hedgehog/intein (Hint) domain"/>
    <property type="match status" value="1"/>
</dbReference>
<evidence type="ECO:0000259" key="1">
    <source>
        <dbReference type="Pfam" id="PF13403"/>
    </source>
</evidence>
<dbReference type="OrthoDB" id="6305173at2"/>
<dbReference type="Proteomes" id="UP000000692">
    <property type="component" value="Chromosome"/>
</dbReference>
<organism evidence="2 3">
    <name type="scientific">Ketogulonicigenium vulgare (strain WSH-001)</name>
    <dbReference type="NCBI Taxonomy" id="759362"/>
    <lineage>
        <taxon>Bacteria</taxon>
        <taxon>Pseudomonadati</taxon>
        <taxon>Pseudomonadota</taxon>
        <taxon>Alphaproteobacteria</taxon>
        <taxon>Rhodobacterales</taxon>
        <taxon>Roseobacteraceae</taxon>
        <taxon>Ketogulonicigenium</taxon>
    </lineage>
</organism>
<dbReference type="InterPro" id="IPR028992">
    <property type="entry name" value="Hedgehog/Intein_dom"/>
</dbReference>
<dbReference type="AlphaFoldDB" id="F9Y882"/>
<dbReference type="Pfam" id="PF13403">
    <property type="entry name" value="Hint_2"/>
    <property type="match status" value="1"/>
</dbReference>
<dbReference type="InterPro" id="IPR036844">
    <property type="entry name" value="Hint_dom_sf"/>
</dbReference>
<dbReference type="HOGENOM" id="CLU_052810_1_0_5"/>
<sequence length="424" mass="44282">MVTVIGNGGTLVIDQSNVNDVALLDLQLLGSATIIVDGVDFEADSLLLSAGVLSNITWEAKNGANLTVDAGLIGLNALVDLNFNIYDDSSISYIGATVSLAGVLQGPIDVNYYGAEVGTFLYDPAVLGVVSATTFNVGAMGPFDQFIVSGVNMTQGAYAGGVLPLTGFSGLLPPILGETIRVNVAMTAAEYGVIQNPPAGSGIGLVVSGGNSIYTDPCFAQGSLIRTERGDLPVEQLRAGDLVLTADAGYQPIKWAGQSYLSATDLDQRPNMTPVRIAQGALGANLPMQDLIVSPQHRMLVNGTAVHGVTGHDEAFVAAKHLVGLDGVVVAKDMTEVTYYHILLDAHAVIMSNGAPSESFYLGDFTRRTLNPRLMEEIRAIEPKLQDADFLPEMARPALTGAEARAVIADAAGAELLVAGRELV</sequence>
<dbReference type="PATRIC" id="fig|759362.5.peg.2642"/>
<proteinExistence type="predicted"/>
<evidence type="ECO:0000313" key="3">
    <source>
        <dbReference type="Proteomes" id="UP000000692"/>
    </source>
</evidence>
<reference evidence="2 3" key="1">
    <citation type="journal article" date="2011" name="J. Bacteriol.">
        <title>Complete genome sequence of the industrial strain Ketogulonicigenium vulgare WSH-001.</title>
        <authorList>
            <person name="Liu L."/>
            <person name="Li Y."/>
            <person name="Zhang J."/>
            <person name="Zhou Z."/>
            <person name="Liu J."/>
            <person name="Li X."/>
            <person name="Zhou J."/>
            <person name="Du G."/>
            <person name="Wang L."/>
            <person name="Chen J."/>
        </authorList>
    </citation>
    <scope>NUCLEOTIDE SEQUENCE [LARGE SCALE GENOMIC DNA]</scope>
    <source>
        <strain evidence="2 3">WSH-001</strain>
    </source>
</reference>
<gene>
    <name evidence="2" type="ordered locus">KVU_2529</name>
</gene>
<name>F9Y882_KETVW</name>
<dbReference type="Gene3D" id="2.170.16.10">
    <property type="entry name" value="Hedgehog/Intein (Hint) domain"/>
    <property type="match status" value="1"/>
</dbReference>
<accession>F9Y882</accession>
<dbReference type="eggNOG" id="COG2931">
    <property type="taxonomic scope" value="Bacteria"/>
</dbReference>
<dbReference type="KEGG" id="kvl:KVU_2529"/>
<keyword evidence="3" id="KW-1185">Reference proteome</keyword>
<evidence type="ECO:0000313" key="2">
    <source>
        <dbReference type="EMBL" id="AEM42368.1"/>
    </source>
</evidence>